<dbReference type="WBParaSite" id="MCU_014771-RA">
    <property type="protein sequence ID" value="MCU_014771-RA"/>
    <property type="gene ID" value="MCU_014771"/>
</dbReference>
<sequence length="155" mass="16496">MSSLQIIAFLVSVCHVVVCVQDNLSNPSLLRLINRAILMKPLVLVDDVLLVSHICGTARLLTTAADDAQPKQAKAKEEEVVEEEEPEVETAEDEKEEVENDEAPGSDETGLGQTCAVVRLSTSDSSMADNSATAASAAGSRSRMAQVDEVAEQAE</sequence>
<feature type="signal peptide" evidence="2">
    <location>
        <begin position="1"/>
        <end position="19"/>
    </location>
</feature>
<feature type="compositionally biased region" description="Acidic residues" evidence="1">
    <location>
        <begin position="79"/>
        <end position="105"/>
    </location>
</feature>
<feature type="compositionally biased region" description="Low complexity" evidence="1">
    <location>
        <begin position="121"/>
        <end position="145"/>
    </location>
</feature>
<accession>A0A5K3G840</accession>
<evidence type="ECO:0000256" key="2">
    <source>
        <dbReference type="SAM" id="SignalP"/>
    </source>
</evidence>
<evidence type="ECO:0000313" key="3">
    <source>
        <dbReference type="WBParaSite" id="MCU_014771-RA"/>
    </source>
</evidence>
<feature type="region of interest" description="Disordered" evidence="1">
    <location>
        <begin position="66"/>
        <end position="155"/>
    </location>
</feature>
<keyword evidence="2" id="KW-0732">Signal</keyword>
<reference evidence="3" key="1">
    <citation type="submission" date="2019-11" db="UniProtKB">
        <authorList>
            <consortium name="WormBaseParasite"/>
        </authorList>
    </citation>
    <scope>IDENTIFICATION</scope>
</reference>
<evidence type="ECO:0000256" key="1">
    <source>
        <dbReference type="SAM" id="MobiDB-lite"/>
    </source>
</evidence>
<organism evidence="3">
    <name type="scientific">Mesocestoides corti</name>
    <name type="common">Flatworm</name>
    <dbReference type="NCBI Taxonomy" id="53468"/>
    <lineage>
        <taxon>Eukaryota</taxon>
        <taxon>Metazoa</taxon>
        <taxon>Spiralia</taxon>
        <taxon>Lophotrochozoa</taxon>
        <taxon>Platyhelminthes</taxon>
        <taxon>Cestoda</taxon>
        <taxon>Eucestoda</taxon>
        <taxon>Cyclophyllidea</taxon>
        <taxon>Mesocestoididae</taxon>
        <taxon>Mesocestoides</taxon>
    </lineage>
</organism>
<protein>
    <submittedName>
        <fullName evidence="3">Secreted protein</fullName>
    </submittedName>
</protein>
<name>A0A5K3G840_MESCO</name>
<dbReference type="AlphaFoldDB" id="A0A5K3G840"/>
<proteinExistence type="predicted"/>
<feature type="chain" id="PRO_5024445146" evidence="2">
    <location>
        <begin position="20"/>
        <end position="155"/>
    </location>
</feature>